<dbReference type="EMBL" id="JABEQH010000005">
    <property type="protein sequence ID" value="MBB2175250.1"/>
    <property type="molecule type" value="Genomic_DNA"/>
</dbReference>
<dbReference type="Pfam" id="PF02738">
    <property type="entry name" value="MoCoBD_1"/>
    <property type="match status" value="1"/>
</dbReference>
<evidence type="ECO:0000259" key="1">
    <source>
        <dbReference type="SMART" id="SM01008"/>
    </source>
</evidence>
<dbReference type="InterPro" id="IPR012368">
    <property type="entry name" value="OxRdtase_Mopterin-bd_su_IorB"/>
</dbReference>
<dbReference type="SMART" id="SM01008">
    <property type="entry name" value="Ald_Xan_dh_C"/>
    <property type="match status" value="1"/>
</dbReference>
<name>A0A7W4J5T8_9PROT</name>
<dbReference type="InterPro" id="IPR008274">
    <property type="entry name" value="AldOxase/xan_DH_MoCoBD1"/>
</dbReference>
<gene>
    <name evidence="2" type="ORF">HLH21_04825</name>
</gene>
<evidence type="ECO:0000313" key="2">
    <source>
        <dbReference type="EMBL" id="MBB2175250.1"/>
    </source>
</evidence>
<organism evidence="2 3">
    <name type="scientific">Gluconacetobacter johannae</name>
    <dbReference type="NCBI Taxonomy" id="112140"/>
    <lineage>
        <taxon>Bacteria</taxon>
        <taxon>Pseudomonadati</taxon>
        <taxon>Pseudomonadota</taxon>
        <taxon>Alphaproteobacteria</taxon>
        <taxon>Acetobacterales</taxon>
        <taxon>Acetobacteraceae</taxon>
        <taxon>Gluconacetobacter</taxon>
    </lineage>
</organism>
<dbReference type="SUPFAM" id="SSF56003">
    <property type="entry name" value="Molybdenum cofactor-binding domain"/>
    <property type="match status" value="2"/>
</dbReference>
<dbReference type="PANTHER" id="PTHR47495">
    <property type="entry name" value="ALDEHYDE DEHYDROGENASE"/>
    <property type="match status" value="1"/>
</dbReference>
<dbReference type="InterPro" id="IPR037165">
    <property type="entry name" value="AldOxase/xan_DH_Mopterin-bd_sf"/>
</dbReference>
<dbReference type="InterPro" id="IPR052516">
    <property type="entry name" value="N-heterocyclic_Hydroxylase"/>
</dbReference>
<dbReference type="GO" id="GO:0016491">
    <property type="term" value="F:oxidoreductase activity"/>
    <property type="evidence" value="ECO:0007669"/>
    <property type="project" value="InterPro"/>
</dbReference>
<keyword evidence="3" id="KW-1185">Reference proteome</keyword>
<dbReference type="Pfam" id="PF20256">
    <property type="entry name" value="MoCoBD_2"/>
    <property type="match status" value="2"/>
</dbReference>
<dbReference type="Proteomes" id="UP000561066">
    <property type="component" value="Unassembled WGS sequence"/>
</dbReference>
<sequence length="717" mass="75524">MSPSDGPGCLTRRRLLAGGGLVLAFAAAPRARADSLARPDVGPVALGGFVRIGVDDTISLVVPNIEMGQGIYTAEAMLIAEELEVTLEQVRVVTALPQDLPAAPPELLRSLSTGGSKSIRKGWRSLREAGAAARLMLLTAAAGRWGVPVEALRAQAGVVSCPSRGLEARYGALAEAAGALPVPTAVPLRARAAWRLIGRPVPRLDVPDKTTGRAMFGIDLQVPDMGYGAVTACPVPGGTLARMNEAAARAVPGVTDVVSIGTAVCVVARRYWAAQKGLAALDPQWDGGANAHLSSADLMQALRQGAAGGTAVIARDAEGIDAALSGGVKRVEAVYELPFLAHAAMEPINVTLHLRADGCDVWAGTQVPTRARQVVAQLAGLPPERVAIHNQMIGGGFGRRLATDSIEQAVRFARHLSRPVKFIWSREEDIRQDRFRPAYCDRMAASLGADGLPRAWVHHVTGASVVDRFMPGGLPAGQLDHDAVAGAVDTPYDLGRMRVMWTRVDPPVEIGWWRGVGPAHNAYVVESFIDELAEAAGVDPVEYRRRLLGKNPRSRAVLDRVAHEAGWGGPLPPGTGRGVSLHNAFGSCCAAIVEVSATLEGALRIVRATVAVDCGVVVNPDTVRAQIQGGLLFGFSAALYGEITFANGRVEQSNFHDYRVMQINECPAIAISIIPSDEPPGGIGEVGTVSAFPALGNAIYAATGQRRRRYPFAKPAA</sequence>
<dbReference type="InterPro" id="IPR006311">
    <property type="entry name" value="TAT_signal"/>
</dbReference>
<dbReference type="Gene3D" id="3.30.365.10">
    <property type="entry name" value="Aldehyde oxidase/xanthine dehydrogenase, molybdopterin binding domain"/>
    <property type="match status" value="4"/>
</dbReference>
<protein>
    <submittedName>
        <fullName evidence="2">Xanthine dehydrogenase family protein molybdopterin-binding subunit</fullName>
    </submittedName>
</protein>
<proteinExistence type="predicted"/>
<reference evidence="2 3" key="1">
    <citation type="submission" date="2020-04" db="EMBL/GenBank/DDBJ databases">
        <title>Description of novel Gluconacetobacter.</title>
        <authorList>
            <person name="Sombolestani A."/>
        </authorList>
    </citation>
    <scope>NUCLEOTIDE SEQUENCE [LARGE SCALE GENOMIC DNA]</scope>
    <source>
        <strain evidence="2 3">LMG 21312</strain>
    </source>
</reference>
<dbReference type="RefSeq" id="WP_246379239.1">
    <property type="nucleotide sequence ID" value="NZ_JABEQH010000005.1"/>
</dbReference>
<accession>A0A7W4J5T8</accession>
<feature type="domain" description="Aldehyde oxidase/xanthine dehydrogenase a/b hammerhead" evidence="1">
    <location>
        <begin position="211"/>
        <end position="289"/>
    </location>
</feature>
<dbReference type="PANTHER" id="PTHR47495:SF2">
    <property type="entry name" value="ALDEHYDE DEHYDROGENASE"/>
    <property type="match status" value="1"/>
</dbReference>
<dbReference type="PROSITE" id="PS51318">
    <property type="entry name" value="TAT"/>
    <property type="match status" value="1"/>
</dbReference>
<dbReference type="Gene3D" id="3.90.1170.50">
    <property type="entry name" value="Aldehyde oxidase/xanthine dehydrogenase, a/b hammerhead"/>
    <property type="match status" value="1"/>
</dbReference>
<dbReference type="InterPro" id="IPR046867">
    <property type="entry name" value="AldOxase/xan_DH_MoCoBD2"/>
</dbReference>
<dbReference type="AlphaFoldDB" id="A0A7W4J5T8"/>
<comment type="caution">
    <text evidence="2">The sequence shown here is derived from an EMBL/GenBank/DDBJ whole genome shotgun (WGS) entry which is preliminary data.</text>
</comment>
<evidence type="ECO:0000313" key="3">
    <source>
        <dbReference type="Proteomes" id="UP000561066"/>
    </source>
</evidence>
<dbReference type="PIRSF" id="PIRSF036389">
    <property type="entry name" value="IOR_B"/>
    <property type="match status" value="1"/>
</dbReference>
<dbReference type="InterPro" id="IPR000674">
    <property type="entry name" value="Ald_Oxase/Xan_DH_a/b"/>
</dbReference>